<protein>
    <submittedName>
        <fullName evidence="6">TraR/DksA family transcriptional regulator</fullName>
    </submittedName>
</protein>
<dbReference type="SUPFAM" id="SSF109635">
    <property type="entry name" value="DnaK suppressor protein DksA, alpha-hairpin domain"/>
    <property type="match status" value="1"/>
</dbReference>
<organism evidence="6 7">
    <name type="scientific">Ideonella livida</name>
    <dbReference type="NCBI Taxonomy" id="2707176"/>
    <lineage>
        <taxon>Bacteria</taxon>
        <taxon>Pseudomonadati</taxon>
        <taxon>Pseudomonadota</taxon>
        <taxon>Betaproteobacteria</taxon>
        <taxon>Burkholderiales</taxon>
        <taxon>Sphaerotilaceae</taxon>
        <taxon>Ideonella</taxon>
    </lineage>
</organism>
<dbReference type="PANTHER" id="PTHR33823">
    <property type="entry name" value="RNA POLYMERASE-BINDING TRANSCRIPTION FACTOR DKSA-RELATED"/>
    <property type="match status" value="1"/>
</dbReference>
<evidence type="ECO:0000259" key="5">
    <source>
        <dbReference type="Pfam" id="PF01258"/>
    </source>
</evidence>
<evidence type="ECO:0000313" key="6">
    <source>
        <dbReference type="EMBL" id="NDY92964.1"/>
    </source>
</evidence>
<dbReference type="GO" id="GO:0008270">
    <property type="term" value="F:zinc ion binding"/>
    <property type="evidence" value="ECO:0007669"/>
    <property type="project" value="UniProtKB-KW"/>
</dbReference>
<comment type="caution">
    <text evidence="6">The sequence shown here is derived from an EMBL/GenBank/DDBJ whole genome shotgun (WGS) entry which is preliminary data.</text>
</comment>
<name>A0A7C9TM58_9BURK</name>
<evidence type="ECO:0000256" key="1">
    <source>
        <dbReference type="ARBA" id="ARBA00022723"/>
    </source>
</evidence>
<dbReference type="InterPro" id="IPR000962">
    <property type="entry name" value="Znf_DskA_TraR"/>
</dbReference>
<dbReference type="PANTHER" id="PTHR33823:SF4">
    <property type="entry name" value="GENERAL STRESS PROTEIN 16O"/>
    <property type="match status" value="1"/>
</dbReference>
<keyword evidence="2" id="KW-0863">Zinc-finger</keyword>
<dbReference type="AlphaFoldDB" id="A0A7C9TM58"/>
<reference evidence="6 7" key="1">
    <citation type="submission" date="2020-02" db="EMBL/GenBank/DDBJ databases">
        <title>Ideonella bacterium strain TBM-1.</title>
        <authorList>
            <person name="Chen W.-M."/>
        </authorList>
    </citation>
    <scope>NUCLEOTIDE SEQUENCE [LARGE SCALE GENOMIC DNA]</scope>
    <source>
        <strain evidence="6 7">TBM-1</strain>
    </source>
</reference>
<evidence type="ECO:0000256" key="2">
    <source>
        <dbReference type="ARBA" id="ARBA00022771"/>
    </source>
</evidence>
<dbReference type="Proteomes" id="UP000484255">
    <property type="component" value="Unassembled WGS sequence"/>
</dbReference>
<dbReference type="EMBL" id="JAAGOH010000025">
    <property type="protein sequence ID" value="NDY92964.1"/>
    <property type="molecule type" value="Genomic_DNA"/>
</dbReference>
<dbReference type="InterPro" id="IPR037187">
    <property type="entry name" value="DnaK_N"/>
</dbReference>
<dbReference type="PROSITE" id="PS51128">
    <property type="entry name" value="ZF_DKSA_2"/>
    <property type="match status" value="1"/>
</dbReference>
<keyword evidence="1" id="KW-0479">Metal-binding</keyword>
<proteinExistence type="predicted"/>
<dbReference type="RefSeq" id="WP_163459018.1">
    <property type="nucleotide sequence ID" value="NZ_JAAGOH010000025.1"/>
</dbReference>
<evidence type="ECO:0000256" key="4">
    <source>
        <dbReference type="PROSITE-ProRule" id="PRU00510"/>
    </source>
</evidence>
<gene>
    <name evidence="6" type="ORF">G3A44_17365</name>
</gene>
<sequence length="128" mass="14478">MTALPTSEQRAQLAQRLQARRLQLIEQRQAQLQGQDRVAYATELLLQDGDDAPQRDADREVALARADRERQELGHIEQALMRLDHPGFGLCTDCGEPIALARLQAEPWALRCVACESAREGWQPRHTL</sequence>
<dbReference type="Pfam" id="PF01258">
    <property type="entry name" value="zf-dskA_traR"/>
    <property type="match status" value="1"/>
</dbReference>
<keyword evidence="7" id="KW-1185">Reference proteome</keyword>
<evidence type="ECO:0000256" key="3">
    <source>
        <dbReference type="ARBA" id="ARBA00022833"/>
    </source>
</evidence>
<dbReference type="SUPFAM" id="SSF57716">
    <property type="entry name" value="Glucocorticoid receptor-like (DNA-binding domain)"/>
    <property type="match status" value="1"/>
</dbReference>
<feature type="domain" description="Zinc finger DksA/TraR C4-type" evidence="5">
    <location>
        <begin position="88"/>
        <end position="120"/>
    </location>
</feature>
<dbReference type="Gene3D" id="1.20.120.910">
    <property type="entry name" value="DksA, coiled-coil domain"/>
    <property type="match status" value="1"/>
</dbReference>
<accession>A0A7C9TM58</accession>
<keyword evidence="3" id="KW-0862">Zinc</keyword>
<evidence type="ECO:0000313" key="7">
    <source>
        <dbReference type="Proteomes" id="UP000484255"/>
    </source>
</evidence>
<feature type="zinc finger region" description="dksA C4-type" evidence="4">
    <location>
        <begin position="91"/>
        <end position="115"/>
    </location>
</feature>